<dbReference type="PANTHER" id="PTHR43578">
    <property type="entry name" value="NADH-QUINONE OXIDOREDUCTASE SUBUNIT F"/>
    <property type="match status" value="1"/>
</dbReference>
<evidence type="ECO:0000256" key="3">
    <source>
        <dbReference type="ARBA" id="ARBA00022723"/>
    </source>
</evidence>
<dbReference type="Gene3D" id="3.40.50.11540">
    <property type="entry name" value="NADH-ubiquinone oxidoreductase 51kDa subunit"/>
    <property type="match status" value="1"/>
</dbReference>
<dbReference type="SUPFAM" id="SSF140490">
    <property type="entry name" value="Nqo1C-terminal domain-like"/>
    <property type="match status" value="1"/>
</dbReference>
<evidence type="ECO:0000256" key="1">
    <source>
        <dbReference type="ARBA" id="ARBA00007523"/>
    </source>
</evidence>
<dbReference type="EMBL" id="BAABGA010000050">
    <property type="protein sequence ID" value="GAA4460818.1"/>
    <property type="molecule type" value="Genomic_DNA"/>
</dbReference>
<keyword evidence="3" id="KW-0479">Metal-binding</keyword>
<dbReference type="SMART" id="SM00928">
    <property type="entry name" value="NADH_4Fe-4S"/>
    <property type="match status" value="1"/>
</dbReference>
<dbReference type="InterPro" id="IPR037225">
    <property type="entry name" value="Nuo51_FMN-bd_sf"/>
</dbReference>
<protein>
    <submittedName>
        <fullName evidence="7">NADH-ubiquinone oxidoreductase-F iron-sulfur binding region domain-containing protein</fullName>
    </submittedName>
</protein>
<keyword evidence="2" id="KW-0004">4Fe-4S</keyword>
<name>A0ABP8N815_9BACT</name>
<evidence type="ECO:0000256" key="2">
    <source>
        <dbReference type="ARBA" id="ARBA00022485"/>
    </source>
</evidence>
<dbReference type="Gene3D" id="1.10.10.1590">
    <property type="entry name" value="NADH-quinone oxidoreductase subunit E"/>
    <property type="match status" value="1"/>
</dbReference>
<gene>
    <name evidence="7" type="ORF">GCM10023156_42320</name>
</gene>
<dbReference type="Proteomes" id="UP001500840">
    <property type="component" value="Unassembled WGS sequence"/>
</dbReference>
<dbReference type="CDD" id="cd03064">
    <property type="entry name" value="TRX_Fd_NuoE"/>
    <property type="match status" value="1"/>
</dbReference>
<dbReference type="Pfam" id="PF10531">
    <property type="entry name" value="SLBB"/>
    <property type="match status" value="1"/>
</dbReference>
<dbReference type="Gene3D" id="3.10.20.600">
    <property type="match status" value="1"/>
</dbReference>
<comment type="similarity">
    <text evidence="1">Belongs to the complex I 51 kDa subunit family.</text>
</comment>
<evidence type="ECO:0000313" key="7">
    <source>
        <dbReference type="EMBL" id="GAA4460818.1"/>
    </source>
</evidence>
<dbReference type="SUPFAM" id="SSF142019">
    <property type="entry name" value="Nqo1 FMN-binding domain-like"/>
    <property type="match status" value="1"/>
</dbReference>
<accession>A0ABP8N815</accession>
<dbReference type="InterPro" id="IPR041921">
    <property type="entry name" value="NuoE_N"/>
</dbReference>
<dbReference type="Pfam" id="PF01257">
    <property type="entry name" value="2Fe-2S_thioredx"/>
    <property type="match status" value="1"/>
</dbReference>
<dbReference type="PROSITE" id="PS00645">
    <property type="entry name" value="COMPLEX1_51K_2"/>
    <property type="match status" value="1"/>
</dbReference>
<dbReference type="InterPro" id="IPR001949">
    <property type="entry name" value="NADH-UbQ_OxRdtase_51kDa_CS"/>
</dbReference>
<keyword evidence="5" id="KW-0411">Iron-sulfur</keyword>
<dbReference type="InterPro" id="IPR037207">
    <property type="entry name" value="Nuop51_4Fe4S-bd_sf"/>
</dbReference>
<dbReference type="InterPro" id="IPR019554">
    <property type="entry name" value="Soluble_ligand-bd"/>
</dbReference>
<comment type="caution">
    <text evidence="7">The sequence shown here is derived from an EMBL/GenBank/DDBJ whole genome shotgun (WGS) entry which is preliminary data.</text>
</comment>
<keyword evidence="4" id="KW-0408">Iron</keyword>
<dbReference type="Gene3D" id="3.40.30.10">
    <property type="entry name" value="Glutaredoxin"/>
    <property type="match status" value="1"/>
</dbReference>
<sequence length="595" mass="64501">MIIPALHERQSKRGGYLTHADMESVAEELGIPMHRVNALVTFFPHFRTDPPPKVEVHVCRDMSCHLNGSVPMIERVADWAEKKYGHDVEVCGVSCLGRCDRPPAAMINEQLVACSSEAAIQQSIDALMQGQQPEFNSDWELAKAKVGKWDMDIYGGSGRYERIREYITGGGDPDKVLKALENAGLLGMGGAGGRAYLKWGDVMRAEGTTGEKFIVCNADESEPGTFKDREILLAAPYLTIEGMILAALVVGATRGWIYIRHEYPEQIEKCRDEISRAVKLGACGRNIFGSSRSFELDVFPSPGGYICGEQTALIEAMEDKRAEPRNRPPELMTNGLYDQPTLLSNVETFAWAPAILKDGGDWFASQGVKEGPLTVGSSPAMKGKRLFSISGDLNQPGVYEVPTGTTLGELIDVHCGGMKDGKAIAAVALSGPSGGLLPPKIPVKFLSRRFVDANVPEGVTEIDIRDLPLDINVSRAVGYMLGAGIVIYGEGCNVLAEAVANSRFYRNETCGKCVPCRIGSEKVTEMGERLLAGDVTREEFDTFEPIALGLSGVMQATSICGLGQVASNPLQTFLKFFPDLARQACRNKPSEVAKS</sequence>
<keyword evidence="8" id="KW-1185">Reference proteome</keyword>
<dbReference type="PANTHER" id="PTHR43578:SF3">
    <property type="entry name" value="NADH-QUINONE OXIDOREDUCTASE SUBUNIT F"/>
    <property type="match status" value="1"/>
</dbReference>
<evidence type="ECO:0000259" key="6">
    <source>
        <dbReference type="SMART" id="SM00928"/>
    </source>
</evidence>
<dbReference type="SUPFAM" id="SSF52833">
    <property type="entry name" value="Thioredoxin-like"/>
    <property type="match status" value="1"/>
</dbReference>
<dbReference type="InterPro" id="IPR019575">
    <property type="entry name" value="Nuop51_4Fe4S-bd"/>
</dbReference>
<organism evidence="7 8">
    <name type="scientific">Novipirellula rosea</name>
    <dbReference type="NCBI Taxonomy" id="1031540"/>
    <lineage>
        <taxon>Bacteria</taxon>
        <taxon>Pseudomonadati</taxon>
        <taxon>Planctomycetota</taxon>
        <taxon>Planctomycetia</taxon>
        <taxon>Pirellulales</taxon>
        <taxon>Pirellulaceae</taxon>
        <taxon>Novipirellula</taxon>
    </lineage>
</organism>
<dbReference type="Gene3D" id="1.20.1440.230">
    <property type="entry name" value="NADH-ubiquinone oxidoreductase 51kDa subunit, iron-sulphur binding domain"/>
    <property type="match status" value="1"/>
</dbReference>
<dbReference type="InterPro" id="IPR011538">
    <property type="entry name" value="Nuo51_FMN-bd"/>
</dbReference>
<reference evidence="8" key="1">
    <citation type="journal article" date="2019" name="Int. J. Syst. Evol. Microbiol.">
        <title>The Global Catalogue of Microorganisms (GCM) 10K type strain sequencing project: providing services to taxonomists for standard genome sequencing and annotation.</title>
        <authorList>
            <consortium name="The Broad Institute Genomics Platform"/>
            <consortium name="The Broad Institute Genome Sequencing Center for Infectious Disease"/>
            <person name="Wu L."/>
            <person name="Ma J."/>
        </authorList>
    </citation>
    <scope>NUCLEOTIDE SEQUENCE [LARGE SCALE GENOMIC DNA]</scope>
    <source>
        <strain evidence="8">JCM 17759</strain>
    </source>
</reference>
<evidence type="ECO:0000256" key="5">
    <source>
        <dbReference type="ARBA" id="ARBA00023014"/>
    </source>
</evidence>
<dbReference type="Pfam" id="PF01512">
    <property type="entry name" value="Complex1_51K"/>
    <property type="match status" value="1"/>
</dbReference>
<proteinExistence type="inferred from homology"/>
<dbReference type="RefSeq" id="WP_345325262.1">
    <property type="nucleotide sequence ID" value="NZ_BAABGA010000050.1"/>
</dbReference>
<feature type="domain" description="NADH-ubiquinone oxidoreductase 51kDa subunit iron-sulphur binding" evidence="6">
    <location>
        <begin position="495"/>
        <end position="540"/>
    </location>
</feature>
<dbReference type="Pfam" id="PF10589">
    <property type="entry name" value="NADH_4Fe-4S"/>
    <property type="match status" value="1"/>
</dbReference>
<dbReference type="InterPro" id="IPR042128">
    <property type="entry name" value="NuoE_dom"/>
</dbReference>
<dbReference type="InterPro" id="IPR036249">
    <property type="entry name" value="Thioredoxin-like_sf"/>
</dbReference>
<evidence type="ECO:0000313" key="8">
    <source>
        <dbReference type="Proteomes" id="UP001500840"/>
    </source>
</evidence>
<evidence type="ECO:0000256" key="4">
    <source>
        <dbReference type="ARBA" id="ARBA00023004"/>
    </source>
</evidence>
<dbReference type="SUPFAM" id="SSF142984">
    <property type="entry name" value="Nqo1 middle domain-like"/>
    <property type="match status" value="1"/>
</dbReference>